<dbReference type="UniPathway" id="UPA00085"/>
<name>A0A8J2ZVC0_9BACL</name>
<reference evidence="11" key="1">
    <citation type="journal article" date="2014" name="Int. J. Syst. Evol. Microbiol.">
        <title>Complete genome sequence of Corynebacterium casei LMG S-19264T (=DSM 44701T), isolated from a smear-ripened cheese.</title>
        <authorList>
            <consortium name="US DOE Joint Genome Institute (JGI-PGF)"/>
            <person name="Walter F."/>
            <person name="Albersmeier A."/>
            <person name="Kalinowski J."/>
            <person name="Ruckert C."/>
        </authorList>
    </citation>
    <scope>NUCLEOTIDE SEQUENCE</scope>
    <source>
        <strain evidence="11">CGMCC 1.12777</strain>
    </source>
</reference>
<dbReference type="HAMAP" id="MF_01043">
    <property type="entry name" value="PlsY"/>
    <property type="match status" value="1"/>
</dbReference>
<evidence type="ECO:0000256" key="1">
    <source>
        <dbReference type="ARBA" id="ARBA00022475"/>
    </source>
</evidence>
<comment type="similarity">
    <text evidence="10">Belongs to the PlsY family.</text>
</comment>
<feature type="transmembrane region" description="Helical" evidence="10">
    <location>
        <begin position="114"/>
        <end position="136"/>
    </location>
</feature>
<dbReference type="NCBIfam" id="TIGR00023">
    <property type="entry name" value="glycerol-3-phosphate 1-O-acyltransferase PlsY"/>
    <property type="match status" value="1"/>
</dbReference>
<feature type="transmembrane region" description="Helical" evidence="10">
    <location>
        <begin position="82"/>
        <end position="102"/>
    </location>
</feature>
<keyword evidence="11" id="KW-0012">Acyltransferase</keyword>
<evidence type="ECO:0000313" key="11">
    <source>
        <dbReference type="EMBL" id="GGH79032.1"/>
    </source>
</evidence>
<evidence type="ECO:0000313" key="12">
    <source>
        <dbReference type="Proteomes" id="UP000656813"/>
    </source>
</evidence>
<evidence type="ECO:0000256" key="9">
    <source>
        <dbReference type="ARBA" id="ARBA00023264"/>
    </source>
</evidence>
<keyword evidence="1 10" id="KW-1003">Cell membrane</keyword>
<dbReference type="Pfam" id="PF02660">
    <property type="entry name" value="G3P_acyltransf"/>
    <property type="match status" value="1"/>
</dbReference>
<evidence type="ECO:0000256" key="5">
    <source>
        <dbReference type="ARBA" id="ARBA00022989"/>
    </source>
</evidence>
<comment type="subunit">
    <text evidence="10">Probably interacts with PlsX.</text>
</comment>
<comment type="function">
    <text evidence="10">Catalyzes the transfer of an acyl group from acyl-phosphate (acyl-PO(4)) to glycerol-3-phosphate (G3P) to form lysophosphatidic acid (LPA). This enzyme utilizes acyl-phosphate as fatty acyl donor, but not acyl-CoA or acyl-ACP.</text>
</comment>
<evidence type="ECO:0000256" key="3">
    <source>
        <dbReference type="ARBA" id="ARBA00022679"/>
    </source>
</evidence>
<keyword evidence="5 10" id="KW-1133">Transmembrane helix</keyword>
<comment type="pathway">
    <text evidence="10">Lipid metabolism; phospholipid metabolism.</text>
</comment>
<reference evidence="11" key="2">
    <citation type="submission" date="2020-09" db="EMBL/GenBank/DDBJ databases">
        <authorList>
            <person name="Sun Q."/>
            <person name="Zhou Y."/>
        </authorList>
    </citation>
    <scope>NUCLEOTIDE SEQUENCE</scope>
    <source>
        <strain evidence="11">CGMCC 1.12777</strain>
    </source>
</reference>
<proteinExistence type="inferred from homology"/>
<dbReference type="SMART" id="SM01207">
    <property type="entry name" value="G3P_acyltransf"/>
    <property type="match status" value="1"/>
</dbReference>
<comment type="caution">
    <text evidence="11">The sequence shown here is derived from an EMBL/GenBank/DDBJ whole genome shotgun (WGS) entry which is preliminary data.</text>
</comment>
<evidence type="ECO:0000256" key="7">
    <source>
        <dbReference type="ARBA" id="ARBA00023136"/>
    </source>
</evidence>
<feature type="transmembrane region" description="Helical" evidence="10">
    <location>
        <begin position="6"/>
        <end position="24"/>
    </location>
</feature>
<dbReference type="AlphaFoldDB" id="A0A8J2ZVC0"/>
<keyword evidence="7 10" id="KW-0472">Membrane</keyword>
<protein>
    <recommendedName>
        <fullName evidence="10">Glycerol-3-phosphate acyltransferase</fullName>
    </recommendedName>
    <alternativeName>
        <fullName evidence="10">Acyl-PO4 G3P acyltransferase</fullName>
    </alternativeName>
    <alternativeName>
        <fullName evidence="10">Acyl-phosphate--glycerol-3-phosphate acyltransferase</fullName>
    </alternativeName>
    <alternativeName>
        <fullName evidence="10">G3P acyltransferase</fullName>
        <shortName evidence="10">GPAT</shortName>
        <ecNumber evidence="10">2.3.1.275</ecNumber>
    </alternativeName>
    <alternativeName>
        <fullName evidence="10">Lysophosphatidic acid synthase</fullName>
        <shortName evidence="10">LPA synthase</shortName>
    </alternativeName>
</protein>
<gene>
    <name evidence="10 11" type="primary">plsY</name>
    <name evidence="11" type="ORF">GCM10007096_13360</name>
</gene>
<evidence type="ECO:0000256" key="8">
    <source>
        <dbReference type="ARBA" id="ARBA00023209"/>
    </source>
</evidence>
<dbReference type="GO" id="GO:0005886">
    <property type="term" value="C:plasma membrane"/>
    <property type="evidence" value="ECO:0007669"/>
    <property type="project" value="UniProtKB-SubCell"/>
</dbReference>
<dbReference type="EC" id="2.3.1.275" evidence="10"/>
<accession>A0A8J2ZVC0</accession>
<evidence type="ECO:0000256" key="6">
    <source>
        <dbReference type="ARBA" id="ARBA00023098"/>
    </source>
</evidence>
<dbReference type="Proteomes" id="UP000656813">
    <property type="component" value="Unassembled WGS sequence"/>
</dbReference>
<sequence length="199" mass="21273">MVMFVVLSCVVSYLLGAISFSYIFTKWIKKVDIREHGSGNAGATNTARVLGTGPAIGVLILDVLKGVVAVLISMAFHLPDWGIALSGLCAILGHIWPVYYGFKGGKGVATTIAVFLMLMWLPTLIVAIIAILLIALTRYVSLGSLVFILTPIAGLAIGGYPSSYIIVSAIIALLLLWKHRANIQRLVQGNESKFGSKSK</sequence>
<evidence type="ECO:0000256" key="2">
    <source>
        <dbReference type="ARBA" id="ARBA00022516"/>
    </source>
</evidence>
<dbReference type="EMBL" id="BMFV01000007">
    <property type="protein sequence ID" value="GGH79032.1"/>
    <property type="molecule type" value="Genomic_DNA"/>
</dbReference>
<comment type="catalytic activity">
    <reaction evidence="10">
        <text>an acyl phosphate + sn-glycerol 3-phosphate = a 1-acyl-sn-glycero-3-phosphate + phosphate</text>
        <dbReference type="Rhea" id="RHEA:34075"/>
        <dbReference type="ChEBI" id="CHEBI:43474"/>
        <dbReference type="ChEBI" id="CHEBI:57597"/>
        <dbReference type="ChEBI" id="CHEBI:57970"/>
        <dbReference type="ChEBI" id="CHEBI:59918"/>
        <dbReference type="EC" id="2.3.1.275"/>
    </reaction>
</comment>
<organism evidence="11 12">
    <name type="scientific">Pullulanibacillus pueri</name>
    <dbReference type="NCBI Taxonomy" id="1437324"/>
    <lineage>
        <taxon>Bacteria</taxon>
        <taxon>Bacillati</taxon>
        <taxon>Bacillota</taxon>
        <taxon>Bacilli</taxon>
        <taxon>Bacillales</taxon>
        <taxon>Sporolactobacillaceae</taxon>
        <taxon>Pullulanibacillus</taxon>
    </lineage>
</organism>
<keyword evidence="9 10" id="KW-1208">Phospholipid metabolism</keyword>
<evidence type="ECO:0000256" key="4">
    <source>
        <dbReference type="ARBA" id="ARBA00022692"/>
    </source>
</evidence>
<feature type="transmembrane region" description="Helical" evidence="10">
    <location>
        <begin position="55"/>
        <end position="76"/>
    </location>
</feature>
<feature type="transmembrane region" description="Helical" evidence="10">
    <location>
        <begin position="148"/>
        <end position="177"/>
    </location>
</feature>
<dbReference type="InterPro" id="IPR003811">
    <property type="entry name" value="G3P_acylTferase_PlsY"/>
</dbReference>
<keyword evidence="12" id="KW-1185">Reference proteome</keyword>
<keyword evidence="6 10" id="KW-0443">Lipid metabolism</keyword>
<dbReference type="GO" id="GO:0043772">
    <property type="term" value="F:acyl-phosphate glycerol-3-phosphate acyltransferase activity"/>
    <property type="evidence" value="ECO:0007669"/>
    <property type="project" value="UniProtKB-UniRule"/>
</dbReference>
<evidence type="ECO:0000256" key="10">
    <source>
        <dbReference type="HAMAP-Rule" id="MF_01043"/>
    </source>
</evidence>
<dbReference type="PANTHER" id="PTHR30309">
    <property type="entry name" value="INNER MEMBRANE PROTEIN YGIH"/>
    <property type="match status" value="1"/>
</dbReference>
<keyword evidence="3 10" id="KW-0808">Transferase</keyword>
<keyword evidence="2 10" id="KW-0444">Lipid biosynthesis</keyword>
<comment type="subcellular location">
    <subcellularLocation>
        <location evidence="10">Cell membrane</location>
        <topology evidence="10">Multi-pass membrane protein</topology>
    </subcellularLocation>
</comment>
<dbReference type="PANTHER" id="PTHR30309:SF0">
    <property type="entry name" value="GLYCEROL-3-PHOSPHATE ACYLTRANSFERASE-RELATED"/>
    <property type="match status" value="1"/>
</dbReference>
<dbReference type="GO" id="GO:0008654">
    <property type="term" value="P:phospholipid biosynthetic process"/>
    <property type="evidence" value="ECO:0007669"/>
    <property type="project" value="UniProtKB-UniRule"/>
</dbReference>
<keyword evidence="4 10" id="KW-0812">Transmembrane</keyword>
<keyword evidence="8 10" id="KW-0594">Phospholipid biosynthesis</keyword>